<feature type="region of interest" description="Disordered" evidence="7">
    <location>
        <begin position="28"/>
        <end position="55"/>
    </location>
</feature>
<keyword evidence="3 5" id="KW-0378">Hydrolase</keyword>
<dbReference type="PANTHER" id="PTHR43806">
    <property type="entry name" value="PEPTIDASE S8"/>
    <property type="match status" value="1"/>
</dbReference>
<dbReference type="InterPro" id="IPR000209">
    <property type="entry name" value="Peptidase_S8/S53_dom"/>
</dbReference>
<keyword evidence="2 5" id="KW-0645">Protease</keyword>
<feature type="active site" description="Charge relay system" evidence="5">
    <location>
        <position position="421"/>
    </location>
</feature>
<evidence type="ECO:0000256" key="5">
    <source>
        <dbReference type="PROSITE-ProRule" id="PRU01240"/>
    </source>
</evidence>
<dbReference type="InterPro" id="IPR022398">
    <property type="entry name" value="Peptidase_S8_His-AS"/>
</dbReference>
<dbReference type="SUPFAM" id="SSF52743">
    <property type="entry name" value="Subtilisin-like"/>
    <property type="match status" value="1"/>
</dbReference>
<dbReference type="PROSITE" id="PS00136">
    <property type="entry name" value="SUBTILASE_ASP"/>
    <property type="match status" value="1"/>
</dbReference>
<comment type="similarity">
    <text evidence="1 5 6">Belongs to the peptidase S8 family.</text>
</comment>
<dbReference type="InterPro" id="IPR023828">
    <property type="entry name" value="Peptidase_S8_Ser-AS"/>
</dbReference>
<sequence length="652" mass="68136">MTVRSSRLRHAVLPLAVTAALAFSAQPALAAPAAPSGGPDSPATTSTNEPPKETDRVIVKFREPAADQTTKDEVVESAADEALAAEPGTTPEVTEHVKTTVADADVVRLDRELDESEQDKVVDELRANPAVEYAEPDRLAAASWMPNDVYMPYQWANNKATGLDFPAAWDLARGNGQTIGILDTGITSHPDLNSKVVSGRDFITSTALSVDGNGRDANPRDEGDWSTAGQCGKGTPARNSSWHGTHVAGLAAAATNNNRTGIAGAAPGAKIQPVRVLGNCTFGWVSDIADAVTWASGATVAGQPRNPNPSTVINMSLNYPGQCGNTLQAAINTAVSRKVPVVVAAGNSGVNAVNTAPANCGNTIVVGAAGPKGVPASYSNIGAVVDVLAPGGTARDPLLSTMNTGARGQAVASYGNQYGTSMAAPLVAGTVALMKQANPGLTPARIEQVLKSTSTGRLGSLQINPAAAVRSVSQTGQVATTYTTKGAIGSKWRATGGAGKWGNPIMNEANAANGGRYQEFVKSGRKTTIYWHTRTGARIVENPTAIGRAFLSHGRERGYGFPSTDERRATGGAYQVFVNGNKINKVLWTSRTGAHAVQENGGIGQAWMRADYERGWGWPTTGEYRSGNEVRQKYSKGVTAHWTSSRGVWITR</sequence>
<evidence type="ECO:0000256" key="2">
    <source>
        <dbReference type="ARBA" id="ARBA00022670"/>
    </source>
</evidence>
<organism evidence="10 11">
    <name type="scientific">Kocuria atrinae</name>
    <dbReference type="NCBI Taxonomy" id="592377"/>
    <lineage>
        <taxon>Bacteria</taxon>
        <taxon>Bacillati</taxon>
        <taxon>Actinomycetota</taxon>
        <taxon>Actinomycetes</taxon>
        <taxon>Micrococcales</taxon>
        <taxon>Micrococcaceae</taxon>
        <taxon>Kocuria</taxon>
    </lineage>
</organism>
<dbReference type="PROSITE" id="PS51892">
    <property type="entry name" value="SUBTILASE"/>
    <property type="match status" value="1"/>
</dbReference>
<proteinExistence type="inferred from homology"/>
<evidence type="ECO:0000313" key="10">
    <source>
        <dbReference type="EMBL" id="GAA2116507.1"/>
    </source>
</evidence>
<feature type="chain" id="PRO_5046648337" description="Peptidase S8/S53 domain-containing protein" evidence="8">
    <location>
        <begin position="31"/>
        <end position="652"/>
    </location>
</feature>
<dbReference type="EMBL" id="BAAAQA010000015">
    <property type="protein sequence ID" value="GAA2116507.1"/>
    <property type="molecule type" value="Genomic_DNA"/>
</dbReference>
<accession>A0ABN2XUQ6</accession>
<dbReference type="InterPro" id="IPR034176">
    <property type="entry name" value="Peptidases_S8_13"/>
</dbReference>
<evidence type="ECO:0000256" key="4">
    <source>
        <dbReference type="ARBA" id="ARBA00022825"/>
    </source>
</evidence>
<keyword evidence="4 5" id="KW-0720">Serine protease</keyword>
<dbReference type="Proteomes" id="UP001500166">
    <property type="component" value="Unassembled WGS sequence"/>
</dbReference>
<feature type="signal peptide" evidence="8">
    <location>
        <begin position="1"/>
        <end position="30"/>
    </location>
</feature>
<dbReference type="InterPro" id="IPR013207">
    <property type="entry name" value="LGFP"/>
</dbReference>
<feature type="compositionally biased region" description="Low complexity" evidence="7">
    <location>
        <begin position="28"/>
        <end position="43"/>
    </location>
</feature>
<evidence type="ECO:0000256" key="7">
    <source>
        <dbReference type="SAM" id="MobiDB-lite"/>
    </source>
</evidence>
<dbReference type="InterPro" id="IPR050131">
    <property type="entry name" value="Peptidase_S8_subtilisin-like"/>
</dbReference>
<gene>
    <name evidence="10" type="ORF">GCM10009824_15260</name>
</gene>
<dbReference type="Pfam" id="PF00082">
    <property type="entry name" value="Peptidase_S8"/>
    <property type="match status" value="1"/>
</dbReference>
<keyword evidence="11" id="KW-1185">Reference proteome</keyword>
<evidence type="ECO:0000256" key="3">
    <source>
        <dbReference type="ARBA" id="ARBA00022801"/>
    </source>
</evidence>
<feature type="active site" description="Charge relay system" evidence="5">
    <location>
        <position position="183"/>
    </location>
</feature>
<dbReference type="InterPro" id="IPR036852">
    <property type="entry name" value="Peptidase_S8/S53_dom_sf"/>
</dbReference>
<feature type="active site" description="Charge relay system" evidence="5">
    <location>
        <position position="243"/>
    </location>
</feature>
<dbReference type="InterPro" id="IPR023827">
    <property type="entry name" value="Peptidase_S8_Asp-AS"/>
</dbReference>
<feature type="domain" description="Peptidase S8/S53" evidence="9">
    <location>
        <begin position="174"/>
        <end position="455"/>
    </location>
</feature>
<evidence type="ECO:0000256" key="8">
    <source>
        <dbReference type="SAM" id="SignalP"/>
    </source>
</evidence>
<keyword evidence="8" id="KW-0732">Signal</keyword>
<dbReference type="PROSITE" id="PS00137">
    <property type="entry name" value="SUBTILASE_HIS"/>
    <property type="match status" value="1"/>
</dbReference>
<reference evidence="10 11" key="1">
    <citation type="journal article" date="2019" name="Int. J. Syst. Evol. Microbiol.">
        <title>The Global Catalogue of Microorganisms (GCM) 10K type strain sequencing project: providing services to taxonomists for standard genome sequencing and annotation.</title>
        <authorList>
            <consortium name="The Broad Institute Genomics Platform"/>
            <consortium name="The Broad Institute Genome Sequencing Center for Infectious Disease"/>
            <person name="Wu L."/>
            <person name="Ma J."/>
        </authorList>
    </citation>
    <scope>NUCLEOTIDE SEQUENCE [LARGE SCALE GENOMIC DNA]</scope>
    <source>
        <strain evidence="10 11">JCM 15914</strain>
    </source>
</reference>
<dbReference type="PRINTS" id="PR00723">
    <property type="entry name" value="SUBTILISIN"/>
</dbReference>
<evidence type="ECO:0000256" key="1">
    <source>
        <dbReference type="ARBA" id="ARBA00011073"/>
    </source>
</evidence>
<comment type="caution">
    <text evidence="10">The sequence shown here is derived from an EMBL/GenBank/DDBJ whole genome shotgun (WGS) entry which is preliminary data.</text>
</comment>
<dbReference type="PANTHER" id="PTHR43806:SF11">
    <property type="entry name" value="CEREVISIN-RELATED"/>
    <property type="match status" value="1"/>
</dbReference>
<dbReference type="PROSITE" id="PS00138">
    <property type="entry name" value="SUBTILASE_SER"/>
    <property type="match status" value="1"/>
</dbReference>
<name>A0ABN2XUQ6_9MICC</name>
<dbReference type="InterPro" id="IPR015500">
    <property type="entry name" value="Peptidase_S8_subtilisin-rel"/>
</dbReference>
<evidence type="ECO:0000259" key="9">
    <source>
        <dbReference type="Pfam" id="PF00082"/>
    </source>
</evidence>
<protein>
    <recommendedName>
        <fullName evidence="9">Peptidase S8/S53 domain-containing protein</fullName>
    </recommendedName>
</protein>
<dbReference type="Gene3D" id="3.40.50.200">
    <property type="entry name" value="Peptidase S8/S53 domain"/>
    <property type="match status" value="1"/>
</dbReference>
<evidence type="ECO:0000256" key="6">
    <source>
        <dbReference type="RuleBase" id="RU003355"/>
    </source>
</evidence>
<dbReference type="RefSeq" id="WP_344224399.1">
    <property type="nucleotide sequence ID" value="NZ_BAAAQA010000015.1"/>
</dbReference>
<dbReference type="Pfam" id="PF08310">
    <property type="entry name" value="LGFP"/>
    <property type="match status" value="2"/>
</dbReference>
<dbReference type="CDD" id="cd07496">
    <property type="entry name" value="Peptidases_S8_13"/>
    <property type="match status" value="1"/>
</dbReference>
<evidence type="ECO:0000313" key="11">
    <source>
        <dbReference type="Proteomes" id="UP001500166"/>
    </source>
</evidence>